<dbReference type="Pfam" id="PF13460">
    <property type="entry name" value="NAD_binding_10"/>
    <property type="match status" value="1"/>
</dbReference>
<dbReference type="InterPro" id="IPR016040">
    <property type="entry name" value="NAD(P)-bd_dom"/>
</dbReference>
<dbReference type="OrthoDB" id="63935at2759"/>
<dbReference type="Proteomes" id="UP000554235">
    <property type="component" value="Unassembled WGS sequence"/>
</dbReference>
<comment type="caution">
    <text evidence="3">The sequence shown here is derived from an EMBL/GenBank/DDBJ whole genome shotgun (WGS) entry which is preliminary data.</text>
</comment>
<sequence length="242" mass="26601">MSSKTIAFFGASGGCGLAALRLAVGNNHTCIALCRNPDKLSAVFPSNPPNLHLVKGNAHDADVVASCLVNPNDPSRLVDMLCFTVGSVFNFTKLTTDDPHVCEKSMDALFKALATLRQQGKQGSPLLAVISTTGISRFQRDVPIAFLPMYKALHVPHMDKKVMEERLEASSERWIAVRPSLLINGAIPDRKIRVHIEDPIKGIEQKEVGYTISREDVGRWMYENLIVGETKQYEGKAVGLTW</sequence>
<evidence type="ECO:0000259" key="2">
    <source>
        <dbReference type="Pfam" id="PF13460"/>
    </source>
</evidence>
<dbReference type="Gene3D" id="3.40.50.720">
    <property type="entry name" value="NAD(P)-binding Rossmann-like Domain"/>
    <property type="match status" value="1"/>
</dbReference>
<reference evidence="3 4" key="1">
    <citation type="submission" date="2020-01" db="EMBL/GenBank/DDBJ databases">
        <title>Identification and distribution of gene clusters putatively required for synthesis of sphingolipid metabolism inhibitors in phylogenetically diverse species of the filamentous fungus Fusarium.</title>
        <authorList>
            <person name="Kim H.-S."/>
            <person name="Busman M."/>
            <person name="Brown D.W."/>
            <person name="Divon H."/>
            <person name="Uhlig S."/>
            <person name="Proctor R.H."/>
        </authorList>
    </citation>
    <scope>NUCLEOTIDE SEQUENCE [LARGE SCALE GENOMIC DNA]</scope>
    <source>
        <strain evidence="3 4">NRRL 20459</strain>
    </source>
</reference>
<dbReference type="GO" id="GO:0004074">
    <property type="term" value="F:biliverdin reductase [NAD(P)H] activity"/>
    <property type="evidence" value="ECO:0007669"/>
    <property type="project" value="TreeGrafter"/>
</dbReference>
<dbReference type="SUPFAM" id="SSF51735">
    <property type="entry name" value="NAD(P)-binding Rossmann-fold domains"/>
    <property type="match status" value="1"/>
</dbReference>
<dbReference type="EMBL" id="JAADYS010001469">
    <property type="protein sequence ID" value="KAF4462842.1"/>
    <property type="molecule type" value="Genomic_DNA"/>
</dbReference>
<dbReference type="GO" id="GO:0042602">
    <property type="term" value="F:riboflavin reductase (NADPH) activity"/>
    <property type="evidence" value="ECO:0007669"/>
    <property type="project" value="TreeGrafter"/>
</dbReference>
<dbReference type="PANTHER" id="PTHR43355">
    <property type="entry name" value="FLAVIN REDUCTASE (NADPH)"/>
    <property type="match status" value="1"/>
</dbReference>
<gene>
    <name evidence="3" type="ORF">FALBO_10343</name>
</gene>
<dbReference type="PANTHER" id="PTHR43355:SF2">
    <property type="entry name" value="FLAVIN REDUCTASE (NADPH)"/>
    <property type="match status" value="1"/>
</dbReference>
<dbReference type="AlphaFoldDB" id="A0A8H4PII9"/>
<keyword evidence="4" id="KW-1185">Reference proteome</keyword>
<dbReference type="PROSITE" id="PS51257">
    <property type="entry name" value="PROKAR_LIPOPROTEIN"/>
    <property type="match status" value="1"/>
</dbReference>
<evidence type="ECO:0000256" key="1">
    <source>
        <dbReference type="ARBA" id="ARBA00038376"/>
    </source>
</evidence>
<evidence type="ECO:0000313" key="3">
    <source>
        <dbReference type="EMBL" id="KAF4462842.1"/>
    </source>
</evidence>
<accession>A0A8H4PII9</accession>
<protein>
    <submittedName>
        <fullName evidence="3">NAD(P)-binding domain</fullName>
    </submittedName>
</protein>
<dbReference type="InterPro" id="IPR051606">
    <property type="entry name" value="Polyketide_Oxido-like"/>
</dbReference>
<dbReference type="InterPro" id="IPR036291">
    <property type="entry name" value="NAD(P)-bd_dom_sf"/>
</dbReference>
<name>A0A8H4PII9_9HYPO</name>
<evidence type="ECO:0000313" key="4">
    <source>
        <dbReference type="Proteomes" id="UP000554235"/>
    </source>
</evidence>
<feature type="domain" description="NAD(P)-binding" evidence="2">
    <location>
        <begin position="10"/>
        <end position="224"/>
    </location>
</feature>
<comment type="similarity">
    <text evidence="1">Belongs to the avfA family.</text>
</comment>
<organism evidence="3 4">
    <name type="scientific">Fusarium albosuccineum</name>
    <dbReference type="NCBI Taxonomy" id="1237068"/>
    <lineage>
        <taxon>Eukaryota</taxon>
        <taxon>Fungi</taxon>
        <taxon>Dikarya</taxon>
        <taxon>Ascomycota</taxon>
        <taxon>Pezizomycotina</taxon>
        <taxon>Sordariomycetes</taxon>
        <taxon>Hypocreomycetidae</taxon>
        <taxon>Hypocreales</taxon>
        <taxon>Nectriaceae</taxon>
        <taxon>Fusarium</taxon>
        <taxon>Fusarium decemcellulare species complex</taxon>
    </lineage>
</organism>
<proteinExistence type="inferred from homology"/>